<comment type="caution">
    <text evidence="10">The sequence shown here is derived from an EMBL/GenBank/DDBJ whole genome shotgun (WGS) entry which is preliminary data.</text>
</comment>
<dbReference type="PANTHER" id="PTHR41523">
    <property type="entry name" value="TWO-COMPONENT SYSTEM SENSOR PROTEIN"/>
    <property type="match status" value="1"/>
</dbReference>
<evidence type="ECO:0000256" key="4">
    <source>
        <dbReference type="ARBA" id="ARBA00022679"/>
    </source>
</evidence>
<name>A0A2T0X9D4_9RHOB</name>
<keyword evidence="6 10" id="KW-0418">Kinase</keyword>
<dbReference type="InterPro" id="IPR011495">
    <property type="entry name" value="Sig_transdc_His_kin_sub2_dim/P"/>
</dbReference>
<gene>
    <name evidence="10" type="ORF">BCF33_1181</name>
</gene>
<evidence type="ECO:0000256" key="8">
    <source>
        <dbReference type="SAM" id="Coils"/>
    </source>
</evidence>
<dbReference type="InterPro" id="IPR003018">
    <property type="entry name" value="GAF"/>
</dbReference>
<dbReference type="GO" id="GO:0005524">
    <property type="term" value="F:ATP binding"/>
    <property type="evidence" value="ECO:0007669"/>
    <property type="project" value="UniProtKB-KW"/>
</dbReference>
<dbReference type="EC" id="2.7.13.3" evidence="2"/>
<feature type="domain" description="Histidine kinase/HSP90-like ATPase" evidence="9">
    <location>
        <begin position="290"/>
        <end position="386"/>
    </location>
</feature>
<dbReference type="Pfam" id="PF02518">
    <property type="entry name" value="HATPase_c"/>
    <property type="match status" value="1"/>
</dbReference>
<evidence type="ECO:0000259" key="9">
    <source>
        <dbReference type="SMART" id="SM00387"/>
    </source>
</evidence>
<reference evidence="10 11" key="1">
    <citation type="submission" date="2018-03" db="EMBL/GenBank/DDBJ databases">
        <title>Genomic Encyclopedia of Archaeal and Bacterial Type Strains, Phase II (KMG-II): from individual species to whole genera.</title>
        <authorList>
            <person name="Goeker M."/>
        </authorList>
    </citation>
    <scope>NUCLEOTIDE SEQUENCE [LARGE SCALE GENOMIC DNA]</scope>
    <source>
        <strain evidence="10 11">DSM 29318</strain>
    </source>
</reference>
<evidence type="ECO:0000256" key="7">
    <source>
        <dbReference type="ARBA" id="ARBA00022840"/>
    </source>
</evidence>
<dbReference type="SUPFAM" id="SSF55781">
    <property type="entry name" value="GAF domain-like"/>
    <property type="match status" value="1"/>
</dbReference>
<dbReference type="Pfam" id="PF07568">
    <property type="entry name" value="HisKA_2"/>
    <property type="match status" value="1"/>
</dbReference>
<organism evidence="10 11">
    <name type="scientific">Hasllibacter halocynthiae</name>
    <dbReference type="NCBI Taxonomy" id="595589"/>
    <lineage>
        <taxon>Bacteria</taxon>
        <taxon>Pseudomonadati</taxon>
        <taxon>Pseudomonadota</taxon>
        <taxon>Alphaproteobacteria</taxon>
        <taxon>Rhodobacterales</taxon>
        <taxon>Roseobacteraceae</taxon>
        <taxon>Hasllibacter</taxon>
    </lineage>
</organism>
<dbReference type="Gene3D" id="3.30.450.20">
    <property type="entry name" value="PAS domain"/>
    <property type="match status" value="1"/>
</dbReference>
<keyword evidence="4" id="KW-0808">Transferase</keyword>
<proteinExistence type="predicted"/>
<dbReference type="SUPFAM" id="SSF55874">
    <property type="entry name" value="ATPase domain of HSP90 chaperone/DNA topoisomerase II/histidine kinase"/>
    <property type="match status" value="1"/>
</dbReference>
<dbReference type="SMART" id="SM00387">
    <property type="entry name" value="HATPase_c"/>
    <property type="match status" value="1"/>
</dbReference>
<dbReference type="InterPro" id="IPR036890">
    <property type="entry name" value="HATPase_C_sf"/>
</dbReference>
<evidence type="ECO:0000256" key="2">
    <source>
        <dbReference type="ARBA" id="ARBA00012438"/>
    </source>
</evidence>
<dbReference type="AlphaFoldDB" id="A0A2T0X9D4"/>
<keyword evidence="3" id="KW-0597">Phosphoprotein</keyword>
<accession>A0A2T0X9D4</accession>
<dbReference type="EMBL" id="PVTT01000001">
    <property type="protein sequence ID" value="PRY95560.1"/>
    <property type="molecule type" value="Genomic_DNA"/>
</dbReference>
<dbReference type="InterPro" id="IPR029016">
    <property type="entry name" value="GAF-like_dom_sf"/>
</dbReference>
<keyword evidence="5" id="KW-0547">Nucleotide-binding</keyword>
<evidence type="ECO:0000313" key="11">
    <source>
        <dbReference type="Proteomes" id="UP000238801"/>
    </source>
</evidence>
<evidence type="ECO:0000313" key="10">
    <source>
        <dbReference type="EMBL" id="PRY95560.1"/>
    </source>
</evidence>
<dbReference type="Gene3D" id="3.30.450.40">
    <property type="match status" value="1"/>
</dbReference>
<dbReference type="GO" id="GO:0004673">
    <property type="term" value="F:protein histidine kinase activity"/>
    <property type="evidence" value="ECO:0007669"/>
    <property type="project" value="UniProtKB-EC"/>
</dbReference>
<keyword evidence="8" id="KW-0175">Coiled coil</keyword>
<dbReference type="Proteomes" id="UP000238801">
    <property type="component" value="Unassembled WGS sequence"/>
</dbReference>
<feature type="coiled-coil region" evidence="8">
    <location>
        <begin position="167"/>
        <end position="194"/>
    </location>
</feature>
<evidence type="ECO:0000256" key="3">
    <source>
        <dbReference type="ARBA" id="ARBA00022553"/>
    </source>
</evidence>
<dbReference type="InterPro" id="IPR003594">
    <property type="entry name" value="HATPase_dom"/>
</dbReference>
<sequence length="388" mass="41436">MLEGDPTMLQGGSPLRRYGLSIGTTDPDLDRLAALAARMAELPRAAVALNDGRRAHHVGACLPGGSEDAALIHDDPVVPDLIARSPDAGIVMCRDLADDPSFARRPVHAVHGIRFVAAAPLYDADHVLIGALEVAGPEPHELDERARYALPPLARQVMANLELRRIAAAEARAIRALEKQNARLRAALDSERILKMEIDHRVKNSLQMVSSLLQMQGAQSTSGETRAALAAARGRVQAITSIHAALHRVSQMDRVFLPTFGNSLIEELRKGAPENVVLLPRMGAVDLETSQASALAILMNEFIANSLKYAFPDGRDGTVSLDIGCRGGRVRARFEDDGVGHDPAAPRGEGLGTRIMEAVAGQLGAELDFLASPRGTALAFEFPLGARA</sequence>
<evidence type="ECO:0000256" key="1">
    <source>
        <dbReference type="ARBA" id="ARBA00000085"/>
    </source>
</evidence>
<protein>
    <recommendedName>
        <fullName evidence="2">histidine kinase</fullName>
        <ecNumber evidence="2">2.7.13.3</ecNumber>
    </recommendedName>
</protein>
<dbReference type="Gene3D" id="3.30.565.10">
    <property type="entry name" value="Histidine kinase-like ATPase, C-terminal domain"/>
    <property type="match status" value="1"/>
</dbReference>
<dbReference type="Pfam" id="PF01590">
    <property type="entry name" value="GAF"/>
    <property type="match status" value="1"/>
</dbReference>
<keyword evidence="7" id="KW-0067">ATP-binding</keyword>
<evidence type="ECO:0000256" key="6">
    <source>
        <dbReference type="ARBA" id="ARBA00022777"/>
    </source>
</evidence>
<comment type="catalytic activity">
    <reaction evidence="1">
        <text>ATP + protein L-histidine = ADP + protein N-phospho-L-histidine.</text>
        <dbReference type="EC" id="2.7.13.3"/>
    </reaction>
</comment>
<dbReference type="PANTHER" id="PTHR41523:SF8">
    <property type="entry name" value="ETHYLENE RESPONSE SENSOR PROTEIN"/>
    <property type="match status" value="1"/>
</dbReference>
<keyword evidence="11" id="KW-1185">Reference proteome</keyword>
<evidence type="ECO:0000256" key="5">
    <source>
        <dbReference type="ARBA" id="ARBA00022741"/>
    </source>
</evidence>